<comment type="caution">
    <text evidence="4">The sequence shown here is derived from an EMBL/GenBank/DDBJ whole genome shotgun (WGS) entry which is preliminary data.</text>
</comment>
<name>A0AAW8VCK3_9BACE</name>
<sequence length="230" mass="27190">MDEYTMSKNVNYGKSRASGFYNRYVKRFLDIFVCLVGLLLFGWVFAFVALLVRINMGGPVLYKSERMGRDEKPFEIYKFRSMTNEMDENGVLLPGPQRLTKFGRFLRSTSMDELPSLFNIIKGDLSIVGPRPLLMKYQPYFYENERVRHNVRPGLTGWAQVNGRNNVTWERKFQLDLEYIEKMSLFFDIKILFLTVYKVLKRSDIIENQQETQSLYIVRADMVKHEQEKI</sequence>
<protein>
    <submittedName>
        <fullName evidence="4">Sugar transferase</fullName>
        <ecNumber evidence="4">2.7.8.-</ecNumber>
    </submittedName>
</protein>
<keyword evidence="4" id="KW-0808">Transferase</keyword>
<dbReference type="EC" id="2.7.8.-" evidence="4"/>
<accession>A0AAW8VCK3</accession>
<evidence type="ECO:0000256" key="2">
    <source>
        <dbReference type="SAM" id="Phobius"/>
    </source>
</evidence>
<dbReference type="GO" id="GO:0016780">
    <property type="term" value="F:phosphotransferase activity, for other substituted phosphate groups"/>
    <property type="evidence" value="ECO:0007669"/>
    <property type="project" value="TreeGrafter"/>
</dbReference>
<dbReference type="RefSeq" id="WP_313753093.1">
    <property type="nucleotide sequence ID" value="NZ_JADMQL010000007.1"/>
</dbReference>
<dbReference type="PANTHER" id="PTHR30576:SF8">
    <property type="entry name" value="UNDECAPRENYL-PHOSPHATE GALACTOSE PHOSPHOTRANSFERASE"/>
    <property type="match status" value="1"/>
</dbReference>
<dbReference type="InterPro" id="IPR003362">
    <property type="entry name" value="Bact_transf"/>
</dbReference>
<gene>
    <name evidence="4" type="ORF">RO785_03200</name>
</gene>
<evidence type="ECO:0000313" key="5">
    <source>
        <dbReference type="Proteomes" id="UP001266995"/>
    </source>
</evidence>
<feature type="transmembrane region" description="Helical" evidence="2">
    <location>
        <begin position="28"/>
        <end position="52"/>
    </location>
</feature>
<dbReference type="Proteomes" id="UP001266995">
    <property type="component" value="Unassembled WGS sequence"/>
</dbReference>
<dbReference type="AlphaFoldDB" id="A0AAW8VCK3"/>
<dbReference type="Pfam" id="PF02397">
    <property type="entry name" value="Bac_transf"/>
    <property type="match status" value="1"/>
</dbReference>
<evidence type="ECO:0000256" key="1">
    <source>
        <dbReference type="ARBA" id="ARBA00006464"/>
    </source>
</evidence>
<evidence type="ECO:0000313" key="4">
    <source>
        <dbReference type="EMBL" id="MDT4509984.1"/>
    </source>
</evidence>
<keyword evidence="2" id="KW-0812">Transmembrane</keyword>
<evidence type="ECO:0000259" key="3">
    <source>
        <dbReference type="Pfam" id="PF02397"/>
    </source>
</evidence>
<dbReference type="EMBL" id="JAVSNH010000001">
    <property type="protein sequence ID" value="MDT4509984.1"/>
    <property type="molecule type" value="Genomic_DNA"/>
</dbReference>
<reference evidence="4" key="1">
    <citation type="submission" date="2023-08" db="EMBL/GenBank/DDBJ databases">
        <title>Reintroducing virulent viruses to syntetic microbiomes.</title>
        <authorList>
            <person name="Wilde J."/>
            <person name="Boyes R."/>
            <person name="Robinson A.V."/>
            <person name="Daisley B.A."/>
            <person name="Allen-Vercoe E."/>
        </authorList>
    </citation>
    <scope>NUCLEOTIDE SEQUENCE</scope>
    <source>
        <strain evidence="4">225I_12FAA</strain>
    </source>
</reference>
<keyword evidence="2" id="KW-0472">Membrane</keyword>
<feature type="domain" description="Bacterial sugar transferase" evidence="3">
    <location>
        <begin position="26"/>
        <end position="201"/>
    </location>
</feature>
<dbReference type="PANTHER" id="PTHR30576">
    <property type="entry name" value="COLANIC BIOSYNTHESIS UDP-GLUCOSE LIPID CARRIER TRANSFERASE"/>
    <property type="match status" value="1"/>
</dbReference>
<proteinExistence type="inferred from homology"/>
<comment type="similarity">
    <text evidence="1">Belongs to the bacterial sugar transferase family.</text>
</comment>
<organism evidence="4 5">
    <name type="scientific">Bacteroides cellulosilyticus</name>
    <dbReference type="NCBI Taxonomy" id="246787"/>
    <lineage>
        <taxon>Bacteria</taxon>
        <taxon>Pseudomonadati</taxon>
        <taxon>Bacteroidota</taxon>
        <taxon>Bacteroidia</taxon>
        <taxon>Bacteroidales</taxon>
        <taxon>Bacteroidaceae</taxon>
        <taxon>Bacteroides</taxon>
    </lineage>
</organism>
<keyword evidence="2" id="KW-1133">Transmembrane helix</keyword>